<dbReference type="InterPro" id="IPR036388">
    <property type="entry name" value="WH-like_DNA-bd_sf"/>
</dbReference>
<dbReference type="Pfam" id="PF00140">
    <property type="entry name" value="Sigma70_r1_2"/>
    <property type="match status" value="1"/>
</dbReference>
<protein>
    <submittedName>
        <fullName evidence="6">Sigma-70 family RNA polymerase sigma factor</fullName>
    </submittedName>
</protein>
<dbReference type="Pfam" id="PF04545">
    <property type="entry name" value="Sigma70_r4"/>
    <property type="match status" value="1"/>
</dbReference>
<dbReference type="AlphaFoldDB" id="A0A951P8Y1"/>
<dbReference type="Gene3D" id="1.10.10.10">
    <property type="entry name" value="Winged helix-like DNA-binding domain superfamily/Winged helix DNA-binding domain"/>
    <property type="match status" value="2"/>
</dbReference>
<feature type="domain" description="RNA polymerase sigma-70" evidence="5">
    <location>
        <begin position="279"/>
        <end position="305"/>
    </location>
</feature>
<dbReference type="NCBIfam" id="TIGR02937">
    <property type="entry name" value="sigma70-ECF"/>
    <property type="match status" value="1"/>
</dbReference>
<dbReference type="InterPro" id="IPR050239">
    <property type="entry name" value="Sigma-70_RNA_pol_init_factors"/>
</dbReference>
<dbReference type="PRINTS" id="PR00046">
    <property type="entry name" value="SIGMA70FCT"/>
</dbReference>
<dbReference type="Gene3D" id="1.20.120.1810">
    <property type="match status" value="1"/>
</dbReference>
<dbReference type="SUPFAM" id="SSF88659">
    <property type="entry name" value="Sigma3 and sigma4 domains of RNA polymerase sigma factors"/>
    <property type="match status" value="2"/>
</dbReference>
<name>A0A951P8Y1_9CYAN</name>
<dbReference type="InterPro" id="IPR000943">
    <property type="entry name" value="RNA_pol_sigma70"/>
</dbReference>
<dbReference type="Proteomes" id="UP000707356">
    <property type="component" value="Unassembled WGS sequence"/>
</dbReference>
<dbReference type="InterPro" id="IPR013324">
    <property type="entry name" value="RNA_pol_sigma_r3/r4-like"/>
</dbReference>
<dbReference type="PROSITE" id="PS00716">
    <property type="entry name" value="SIGMA70_2"/>
    <property type="match status" value="1"/>
</dbReference>
<comment type="caution">
    <text evidence="6">The sequence shown here is derived from an EMBL/GenBank/DDBJ whole genome shotgun (WGS) entry which is preliminary data.</text>
</comment>
<dbReference type="InterPro" id="IPR007624">
    <property type="entry name" value="RNA_pol_sigma70_r3"/>
</dbReference>
<dbReference type="InterPro" id="IPR013325">
    <property type="entry name" value="RNA_pol_sigma_r2"/>
</dbReference>
<gene>
    <name evidence="6" type="ORF">KME07_03670</name>
</gene>
<evidence type="ECO:0000313" key="7">
    <source>
        <dbReference type="Proteomes" id="UP000707356"/>
    </source>
</evidence>
<dbReference type="PANTHER" id="PTHR30603">
    <property type="entry name" value="RNA POLYMERASE SIGMA FACTOR RPO"/>
    <property type="match status" value="1"/>
</dbReference>
<evidence type="ECO:0000313" key="6">
    <source>
        <dbReference type="EMBL" id="MBW4464525.1"/>
    </source>
</evidence>
<dbReference type="EMBL" id="JAHHHV010000015">
    <property type="protein sequence ID" value="MBW4464525.1"/>
    <property type="molecule type" value="Genomic_DNA"/>
</dbReference>
<dbReference type="Pfam" id="PF04539">
    <property type="entry name" value="Sigma70_r3"/>
    <property type="match status" value="1"/>
</dbReference>
<keyword evidence="2" id="KW-0731">Sigma factor</keyword>
<proteinExistence type="predicted"/>
<dbReference type="InterPro" id="IPR007627">
    <property type="entry name" value="RNA_pol_sigma70_r2"/>
</dbReference>
<evidence type="ECO:0000256" key="3">
    <source>
        <dbReference type="ARBA" id="ARBA00023125"/>
    </source>
</evidence>
<dbReference type="InterPro" id="IPR014284">
    <property type="entry name" value="RNA_pol_sigma-70_dom"/>
</dbReference>
<dbReference type="GO" id="GO:0003677">
    <property type="term" value="F:DNA binding"/>
    <property type="evidence" value="ECO:0007669"/>
    <property type="project" value="UniProtKB-KW"/>
</dbReference>
<organism evidence="6 7">
    <name type="scientific">Pegethrix bostrychoides GSE-TBD4-15B</name>
    <dbReference type="NCBI Taxonomy" id="2839662"/>
    <lineage>
        <taxon>Bacteria</taxon>
        <taxon>Bacillati</taxon>
        <taxon>Cyanobacteriota</taxon>
        <taxon>Cyanophyceae</taxon>
        <taxon>Oculatellales</taxon>
        <taxon>Oculatellaceae</taxon>
        <taxon>Pegethrix</taxon>
    </lineage>
</organism>
<keyword evidence="1" id="KW-0805">Transcription regulation</keyword>
<keyword evidence="3" id="KW-0238">DNA-binding</keyword>
<reference evidence="6" key="2">
    <citation type="journal article" date="2022" name="Microbiol. Resour. Announc.">
        <title>Metagenome Sequencing to Explore Phylogenomics of Terrestrial Cyanobacteria.</title>
        <authorList>
            <person name="Ward R.D."/>
            <person name="Stajich J.E."/>
            <person name="Johansen J.R."/>
            <person name="Huntemann M."/>
            <person name="Clum A."/>
            <person name="Foster B."/>
            <person name="Foster B."/>
            <person name="Roux S."/>
            <person name="Palaniappan K."/>
            <person name="Varghese N."/>
            <person name="Mukherjee S."/>
            <person name="Reddy T.B.K."/>
            <person name="Daum C."/>
            <person name="Copeland A."/>
            <person name="Chen I.A."/>
            <person name="Ivanova N.N."/>
            <person name="Kyrpides N.C."/>
            <person name="Shapiro N."/>
            <person name="Eloe-Fadrosh E.A."/>
            <person name="Pietrasiak N."/>
        </authorList>
    </citation>
    <scope>NUCLEOTIDE SEQUENCE</scope>
    <source>
        <strain evidence="6">GSE-TBD4-15B</strain>
    </source>
</reference>
<dbReference type="CDD" id="cd06171">
    <property type="entry name" value="Sigma70_r4"/>
    <property type="match status" value="1"/>
</dbReference>
<sequence>MGDAVRQYLIAIGKYPLLTAEQEIIYGRQIEQGQILLEARRLLEAAETESSPTLEQWAEAAGKSPEALQQTMNAYNRAVDKLVVHNLRLVVAVAKKYLSKSKRMDFLDLIQEGTIGLRRGAEKFEISKGYKFSTYAYWWIRQGITRGIAEQDNMIRLPIHISEKYNKLRKSKAVLTGQLGHVPSLAEVAEASGVDEERAKTIIEFVKSNATASLSHRIGKEEDRELGDLIADEHYHSPDSMLDTLTQQETIVDLLNGLKDKEKEVIALRFGLDDGTAKSLQEVGNILSLSRERVRQIERKAMERLRSLAHTKKMTIELVL</sequence>
<dbReference type="GO" id="GO:0006352">
    <property type="term" value="P:DNA-templated transcription initiation"/>
    <property type="evidence" value="ECO:0007669"/>
    <property type="project" value="InterPro"/>
</dbReference>
<dbReference type="GO" id="GO:0016987">
    <property type="term" value="F:sigma factor activity"/>
    <property type="evidence" value="ECO:0007669"/>
    <property type="project" value="UniProtKB-KW"/>
</dbReference>
<keyword evidence="4" id="KW-0804">Transcription</keyword>
<dbReference type="SUPFAM" id="SSF88946">
    <property type="entry name" value="Sigma2 domain of RNA polymerase sigma factors"/>
    <property type="match status" value="1"/>
</dbReference>
<dbReference type="InterPro" id="IPR009042">
    <property type="entry name" value="RNA_pol_sigma70_r1_2"/>
</dbReference>
<dbReference type="PANTHER" id="PTHR30603:SF47">
    <property type="entry name" value="RNA POLYMERASE SIGMA FACTOR SIGD, CHLOROPLASTIC"/>
    <property type="match status" value="1"/>
</dbReference>
<reference evidence="6" key="1">
    <citation type="submission" date="2021-05" db="EMBL/GenBank/DDBJ databases">
        <authorList>
            <person name="Pietrasiak N."/>
            <person name="Ward R."/>
            <person name="Stajich J.E."/>
            <person name="Kurbessoian T."/>
        </authorList>
    </citation>
    <scope>NUCLEOTIDE SEQUENCE</scope>
    <source>
        <strain evidence="6">GSE-TBD4-15B</strain>
    </source>
</reference>
<evidence type="ECO:0000256" key="1">
    <source>
        <dbReference type="ARBA" id="ARBA00023015"/>
    </source>
</evidence>
<evidence type="ECO:0000259" key="5">
    <source>
        <dbReference type="PROSITE" id="PS00716"/>
    </source>
</evidence>
<dbReference type="InterPro" id="IPR007630">
    <property type="entry name" value="RNA_pol_sigma70_r4"/>
</dbReference>
<evidence type="ECO:0000256" key="2">
    <source>
        <dbReference type="ARBA" id="ARBA00023082"/>
    </source>
</evidence>
<dbReference type="Pfam" id="PF04542">
    <property type="entry name" value="Sigma70_r2"/>
    <property type="match status" value="1"/>
</dbReference>
<accession>A0A951P8Y1</accession>
<evidence type="ECO:0000256" key="4">
    <source>
        <dbReference type="ARBA" id="ARBA00023163"/>
    </source>
</evidence>